<feature type="region of interest" description="Disordered" evidence="1">
    <location>
        <begin position="530"/>
        <end position="557"/>
    </location>
</feature>
<feature type="region of interest" description="Disordered" evidence="1">
    <location>
        <begin position="1"/>
        <end position="31"/>
    </location>
</feature>
<name>A0A9P7B5Z2_RHOMI</name>
<dbReference type="AlphaFoldDB" id="A0A9P7B5Z2"/>
<dbReference type="EMBL" id="PUHQ01000049">
    <property type="protein sequence ID" value="KAG0659931.1"/>
    <property type="molecule type" value="Genomic_DNA"/>
</dbReference>
<feature type="region of interest" description="Disordered" evidence="1">
    <location>
        <begin position="590"/>
        <end position="634"/>
    </location>
</feature>
<feature type="compositionally biased region" description="Acidic residues" evidence="1">
    <location>
        <begin position="534"/>
        <end position="544"/>
    </location>
</feature>
<dbReference type="Proteomes" id="UP000777482">
    <property type="component" value="Unassembled WGS sequence"/>
</dbReference>
<feature type="region of interest" description="Disordered" evidence="1">
    <location>
        <begin position="231"/>
        <end position="270"/>
    </location>
</feature>
<feature type="compositionally biased region" description="Low complexity" evidence="1">
    <location>
        <begin position="326"/>
        <end position="363"/>
    </location>
</feature>
<evidence type="ECO:0000313" key="3">
    <source>
        <dbReference type="Proteomes" id="UP000777482"/>
    </source>
</evidence>
<feature type="compositionally biased region" description="Polar residues" evidence="1">
    <location>
        <begin position="380"/>
        <end position="389"/>
    </location>
</feature>
<proteinExistence type="predicted"/>
<protein>
    <submittedName>
        <fullName evidence="2">Uncharacterized protein</fullName>
    </submittedName>
</protein>
<evidence type="ECO:0000256" key="1">
    <source>
        <dbReference type="SAM" id="MobiDB-lite"/>
    </source>
</evidence>
<gene>
    <name evidence="2" type="ORF">C6P46_004871</name>
</gene>
<sequence>MAAFQQRRQQQRDHLSEASSPLVDEPSTSSDFAADDSAVLLFGSRTSDNRATSASWSVIRPPRSVRTTSFTSSVGTSAYAATDTSGGGGDDAASSSLGSPLSFTQASLLPAHAGDGVFLTAAASAGSLVMSDDTATEDSSAGDFSERDGRSNAAALFPSVYADLNMVDSSSSDDGRGGTAFSAYSHISRRGGGGGGDRQAFSSSTTGGESFVSETSEWALTEAALSTHRALAGEHVTPRLTRTEEEGSVGLTSGSENDDHAAQPRQQQRLPTRAQAIALEKEEQDWAQSAHALSAGFLPASRRPRRAPPPSSSYMRDAQAPPSITVLLPRPGSSSLRSLSPAGSVSARSRRSSSSLGGAAAASAGGGVGGFKRRHRQAGTGRSSTSQKRSVVGAASVKSGAADNRAAVGGGVSLSGQALFLEQVAREEENRARRMTAILEQRREEVRLREAEAQVLFGHAIQNYMSIDPVSFALLAEAAADPAVPLATIECTPTPSRAHSPAHLGGDDDLHGAEAFIAHAVREGRFAGGVHAPEEEEEDSGAETETEHDSDRAAGWTRYSLAAPESRPLRLDSSTSSVATTITKTMGTFSPITGSGLTTRGVHSPTTTLHRRSSSFSGPHHFPHHHHEEHGRPLSHEERIMLGEQRPSSSAVSASIQSAAAHHGTAAPWGGDVDSFELALNYWKRMWRRLRGTTAVGGGGGATSTAAAAAAPSTVALWSGADGHEFRSVAESPSPSAAPLRRKQQKTVDLLVPEARVGRV</sequence>
<feature type="region of interest" description="Disordered" evidence="1">
    <location>
        <begin position="188"/>
        <end position="215"/>
    </location>
</feature>
<feature type="region of interest" description="Disordered" evidence="1">
    <location>
        <begin position="295"/>
        <end position="398"/>
    </location>
</feature>
<reference evidence="2 3" key="1">
    <citation type="submission" date="2020-11" db="EMBL/GenBank/DDBJ databases">
        <title>Kefir isolates.</title>
        <authorList>
            <person name="Marcisauskas S."/>
            <person name="Kim Y."/>
            <person name="Blasche S."/>
        </authorList>
    </citation>
    <scope>NUCLEOTIDE SEQUENCE [LARGE SCALE GENOMIC DNA]</scope>
    <source>
        <strain evidence="2 3">KR</strain>
    </source>
</reference>
<comment type="caution">
    <text evidence="2">The sequence shown here is derived from an EMBL/GenBank/DDBJ whole genome shotgun (WGS) entry which is preliminary data.</text>
</comment>
<feature type="region of interest" description="Disordered" evidence="1">
    <location>
        <begin position="78"/>
        <end position="97"/>
    </location>
</feature>
<accession>A0A9P7B5Z2</accession>
<keyword evidence="3" id="KW-1185">Reference proteome</keyword>
<organism evidence="2 3">
    <name type="scientific">Rhodotorula mucilaginosa</name>
    <name type="common">Yeast</name>
    <name type="synonym">Rhodotorula rubra</name>
    <dbReference type="NCBI Taxonomy" id="5537"/>
    <lineage>
        <taxon>Eukaryota</taxon>
        <taxon>Fungi</taxon>
        <taxon>Dikarya</taxon>
        <taxon>Basidiomycota</taxon>
        <taxon>Pucciniomycotina</taxon>
        <taxon>Microbotryomycetes</taxon>
        <taxon>Sporidiobolales</taxon>
        <taxon>Sporidiobolaceae</taxon>
        <taxon>Rhodotorula</taxon>
    </lineage>
</organism>
<evidence type="ECO:0000313" key="2">
    <source>
        <dbReference type="EMBL" id="KAG0659931.1"/>
    </source>
</evidence>
<dbReference type="OrthoDB" id="2530060at2759"/>
<feature type="compositionally biased region" description="Polar residues" evidence="1">
    <location>
        <begin position="200"/>
        <end position="215"/>
    </location>
</feature>